<keyword evidence="2" id="KW-1185">Reference proteome</keyword>
<dbReference type="RefSeq" id="WP_137064096.1">
    <property type="nucleotide sequence ID" value="NZ_CP040748.1"/>
</dbReference>
<comment type="caution">
    <text evidence="1">The sequence shown here is derived from an EMBL/GenBank/DDBJ whole genome shotgun (WGS) entry which is preliminary data.</text>
</comment>
<evidence type="ECO:0000313" key="1">
    <source>
        <dbReference type="EMBL" id="TKI63631.1"/>
    </source>
</evidence>
<name>A0A4U2YU28_9ACTN</name>
<dbReference type="Proteomes" id="UP000307808">
    <property type="component" value="Unassembled WGS sequence"/>
</dbReference>
<reference evidence="1 2" key="1">
    <citation type="submission" date="2019-04" db="EMBL/GenBank/DDBJ databases">
        <authorList>
            <person name="Dong K."/>
        </authorList>
    </citation>
    <scope>NUCLEOTIDE SEQUENCE [LARGE SCALE GENOMIC DNA]</scope>
    <source>
        <strain evidence="2">dk3543</strain>
    </source>
</reference>
<organism evidence="1 2">
    <name type="scientific">Nocardioides jishulii</name>
    <dbReference type="NCBI Taxonomy" id="2575440"/>
    <lineage>
        <taxon>Bacteria</taxon>
        <taxon>Bacillati</taxon>
        <taxon>Actinomycetota</taxon>
        <taxon>Actinomycetes</taxon>
        <taxon>Propionibacteriales</taxon>
        <taxon>Nocardioidaceae</taxon>
        <taxon>Nocardioides</taxon>
    </lineage>
</organism>
<evidence type="ECO:0000313" key="2">
    <source>
        <dbReference type="Proteomes" id="UP000307808"/>
    </source>
</evidence>
<dbReference type="AlphaFoldDB" id="A0A4U2YU28"/>
<gene>
    <name evidence="1" type="ORF">FC770_00060</name>
</gene>
<dbReference type="OrthoDB" id="5975956at2"/>
<accession>A0A4U2YU28</accession>
<proteinExistence type="predicted"/>
<sequence>MTVFLAWTSDPPPEADVAGLEGPWTELRAAGPGLILVESTESLSRVYHGLKWSLEDEDAALIVSPVLERPKLKGLAPGTTTWLRDRVPTSLDNA</sequence>
<protein>
    <submittedName>
        <fullName evidence="1">Uncharacterized protein</fullName>
    </submittedName>
</protein>
<dbReference type="EMBL" id="SZPY01000001">
    <property type="protein sequence ID" value="TKI63631.1"/>
    <property type="molecule type" value="Genomic_DNA"/>
</dbReference>